<evidence type="ECO:0000256" key="11">
    <source>
        <dbReference type="ARBA" id="ARBA00025912"/>
    </source>
</evidence>
<dbReference type="PIRSF" id="PIRSF000178">
    <property type="entry name" value="SDH_cyt_b560"/>
    <property type="match status" value="1"/>
</dbReference>
<dbReference type="InterPro" id="IPR000701">
    <property type="entry name" value="SuccDH_FuR_B_TM-su"/>
</dbReference>
<evidence type="ECO:0000256" key="13">
    <source>
        <dbReference type="SAM" id="Phobius"/>
    </source>
</evidence>
<keyword evidence="10 13" id="KW-0472">Membrane</keyword>
<dbReference type="CDD" id="cd03499">
    <property type="entry name" value="SQR_TypeC_SdhC"/>
    <property type="match status" value="1"/>
</dbReference>
<evidence type="ECO:0000256" key="4">
    <source>
        <dbReference type="ARBA" id="ARBA00020076"/>
    </source>
</evidence>
<reference evidence="14 15" key="1">
    <citation type="submission" date="2019-02" db="EMBL/GenBank/DDBJ databases">
        <title>Prokaryotic population dynamics and viral predation in marine succession experiment using metagenomics: the confinement effect.</title>
        <authorList>
            <person name="Haro-Moreno J.M."/>
            <person name="Rodriguez-Valera F."/>
            <person name="Lopez-Perez M."/>
        </authorList>
    </citation>
    <scope>NUCLEOTIDE SEQUENCE [LARGE SCALE GENOMIC DNA]</scope>
    <source>
        <strain evidence="14">MED-G162</strain>
    </source>
</reference>
<dbReference type="EMBL" id="SHBH01000001">
    <property type="protein sequence ID" value="RZO27542.1"/>
    <property type="molecule type" value="Genomic_DNA"/>
</dbReference>
<dbReference type="InterPro" id="IPR034804">
    <property type="entry name" value="SQR/QFR_C/D"/>
</dbReference>
<evidence type="ECO:0000256" key="7">
    <source>
        <dbReference type="ARBA" id="ARBA00022723"/>
    </source>
</evidence>
<keyword evidence="7 12" id="KW-0479">Metal-binding</keyword>
<dbReference type="GO" id="GO:0016020">
    <property type="term" value="C:membrane"/>
    <property type="evidence" value="ECO:0007669"/>
    <property type="project" value="UniProtKB-SubCell"/>
</dbReference>
<evidence type="ECO:0000256" key="1">
    <source>
        <dbReference type="ARBA" id="ARBA00004050"/>
    </source>
</evidence>
<keyword evidence="6 13" id="KW-0812">Transmembrane</keyword>
<evidence type="ECO:0000256" key="10">
    <source>
        <dbReference type="ARBA" id="ARBA00023136"/>
    </source>
</evidence>
<dbReference type="Pfam" id="PF01127">
    <property type="entry name" value="Sdh_cyt"/>
    <property type="match status" value="1"/>
</dbReference>
<gene>
    <name evidence="14" type="primary">sdhC</name>
    <name evidence="14" type="ORF">EVA95_00200</name>
</gene>
<dbReference type="GO" id="GO:0006099">
    <property type="term" value="P:tricarboxylic acid cycle"/>
    <property type="evidence" value="ECO:0007669"/>
    <property type="project" value="InterPro"/>
</dbReference>
<keyword evidence="8 13" id="KW-1133">Transmembrane helix</keyword>
<dbReference type="InterPro" id="IPR014314">
    <property type="entry name" value="Succ_DH_cytb556"/>
</dbReference>
<dbReference type="GO" id="GO:0046872">
    <property type="term" value="F:metal ion binding"/>
    <property type="evidence" value="ECO:0007669"/>
    <property type="project" value="UniProtKB-KW"/>
</dbReference>
<feature type="binding site" description="axial binding residue" evidence="12">
    <location>
        <position position="81"/>
    </location>
    <ligand>
        <name>heme</name>
        <dbReference type="ChEBI" id="CHEBI:30413"/>
        <note>ligand shared with second transmembrane subunit</note>
    </ligand>
    <ligandPart>
        <name>Fe</name>
        <dbReference type="ChEBI" id="CHEBI:18248"/>
    </ligandPart>
</feature>
<name>A0A520N241_9GAMM</name>
<dbReference type="PROSITE" id="PS01000">
    <property type="entry name" value="SDH_CYT_1"/>
    <property type="match status" value="1"/>
</dbReference>
<feature type="transmembrane region" description="Helical" evidence="13">
    <location>
        <begin position="20"/>
        <end position="44"/>
    </location>
</feature>
<evidence type="ECO:0000256" key="8">
    <source>
        <dbReference type="ARBA" id="ARBA00022989"/>
    </source>
</evidence>
<evidence type="ECO:0000256" key="9">
    <source>
        <dbReference type="ARBA" id="ARBA00023004"/>
    </source>
</evidence>
<evidence type="ECO:0000313" key="14">
    <source>
        <dbReference type="EMBL" id="RZO27542.1"/>
    </source>
</evidence>
<dbReference type="InterPro" id="IPR018495">
    <property type="entry name" value="Succ_DH_cyt_bsu_CS"/>
</dbReference>
<dbReference type="NCBIfam" id="TIGR02970">
    <property type="entry name" value="succ_dehyd_cytB"/>
    <property type="match status" value="1"/>
</dbReference>
<comment type="similarity">
    <text evidence="3">Belongs to the cytochrome b560 family.</text>
</comment>
<dbReference type="Gene3D" id="1.20.1300.10">
    <property type="entry name" value="Fumarate reductase/succinate dehydrogenase, transmembrane subunit"/>
    <property type="match status" value="1"/>
</dbReference>
<comment type="subcellular location">
    <subcellularLocation>
        <location evidence="2">Membrane</location>
        <topology evidence="2">Multi-pass membrane protein</topology>
    </subcellularLocation>
</comment>
<evidence type="ECO:0000256" key="6">
    <source>
        <dbReference type="ARBA" id="ARBA00022692"/>
    </source>
</evidence>
<evidence type="ECO:0000256" key="12">
    <source>
        <dbReference type="PIRSR" id="PIRSR000178-1"/>
    </source>
</evidence>
<dbReference type="Proteomes" id="UP000319384">
    <property type="component" value="Unassembled WGS sequence"/>
</dbReference>
<comment type="function">
    <text evidence="1">Membrane-anchoring subunit of succinate dehydrogenase (SDH).</text>
</comment>
<evidence type="ECO:0000256" key="5">
    <source>
        <dbReference type="ARBA" id="ARBA00022617"/>
    </source>
</evidence>
<evidence type="ECO:0000313" key="15">
    <source>
        <dbReference type="Proteomes" id="UP000319384"/>
    </source>
</evidence>
<evidence type="ECO:0000256" key="2">
    <source>
        <dbReference type="ARBA" id="ARBA00004141"/>
    </source>
</evidence>
<accession>A0A520N241</accession>
<feature type="transmembrane region" description="Helical" evidence="13">
    <location>
        <begin position="64"/>
        <end position="84"/>
    </location>
</feature>
<dbReference type="AlphaFoldDB" id="A0A520N241"/>
<evidence type="ECO:0000256" key="3">
    <source>
        <dbReference type="ARBA" id="ARBA00007244"/>
    </source>
</evidence>
<keyword evidence="5 12" id="KW-0349">Heme</keyword>
<sequence length="127" mass="14891">MQERPIYLDLTKIRLPISALISITHRLSGMYIFFIAMPLFLYVIDKSISSKASFDQLVLNLSSISYLSFFLFISISIFWLHILSGVRHLIMDFLHIGESLKGAHYSAIFTFSFWFISSIIFFWYLFL</sequence>
<organism evidence="14 15">
    <name type="scientific">SAR86 cluster bacterium</name>
    <dbReference type="NCBI Taxonomy" id="2030880"/>
    <lineage>
        <taxon>Bacteria</taxon>
        <taxon>Pseudomonadati</taxon>
        <taxon>Pseudomonadota</taxon>
        <taxon>Gammaproteobacteria</taxon>
        <taxon>SAR86 cluster</taxon>
    </lineage>
</organism>
<feature type="transmembrane region" description="Helical" evidence="13">
    <location>
        <begin position="105"/>
        <end position="126"/>
    </location>
</feature>
<protein>
    <recommendedName>
        <fullName evidence="4">Succinate dehydrogenase cytochrome b556 subunit</fullName>
    </recommendedName>
</protein>
<comment type="cofactor">
    <cofactor evidence="12">
        <name>heme</name>
        <dbReference type="ChEBI" id="CHEBI:30413"/>
    </cofactor>
    <text evidence="12">The heme is bound between the two transmembrane subunits.</text>
</comment>
<dbReference type="SUPFAM" id="SSF81343">
    <property type="entry name" value="Fumarate reductase respiratory complex transmembrane subunits"/>
    <property type="match status" value="1"/>
</dbReference>
<comment type="caution">
    <text evidence="14">The sequence shown here is derived from an EMBL/GenBank/DDBJ whole genome shotgun (WGS) entry which is preliminary data.</text>
</comment>
<dbReference type="GO" id="GO:0009055">
    <property type="term" value="F:electron transfer activity"/>
    <property type="evidence" value="ECO:0007669"/>
    <property type="project" value="InterPro"/>
</dbReference>
<comment type="subunit">
    <text evidence="11">Part of an enzyme complex containing four subunits: a flavoprotein, an iron-sulfur protein, plus two membrane-anchoring proteins, SdhC and SdhD. The complex can form homotrimers.</text>
</comment>
<proteinExistence type="inferred from homology"/>
<keyword evidence="9 12" id="KW-0408">Iron</keyword>